<feature type="coiled-coil region" evidence="1">
    <location>
        <begin position="20"/>
        <end position="298"/>
    </location>
</feature>
<feature type="region of interest" description="Disordered" evidence="2">
    <location>
        <begin position="350"/>
        <end position="399"/>
    </location>
</feature>
<evidence type="ECO:0000313" key="3">
    <source>
        <dbReference type="EMBL" id="KAK8858202.1"/>
    </source>
</evidence>
<evidence type="ECO:0000313" key="4">
    <source>
        <dbReference type="Proteomes" id="UP001470230"/>
    </source>
</evidence>
<reference evidence="3 4" key="1">
    <citation type="submission" date="2024-04" db="EMBL/GenBank/DDBJ databases">
        <title>Tritrichomonas musculus Genome.</title>
        <authorList>
            <person name="Alves-Ferreira E."/>
            <person name="Grigg M."/>
            <person name="Lorenzi H."/>
            <person name="Galac M."/>
        </authorList>
    </citation>
    <scope>NUCLEOTIDE SEQUENCE [LARGE SCALE GENOMIC DNA]</scope>
    <source>
        <strain evidence="3 4">EAF2021</strain>
    </source>
</reference>
<keyword evidence="4" id="KW-1185">Reference proteome</keyword>
<feature type="compositionally biased region" description="Low complexity" evidence="2">
    <location>
        <begin position="368"/>
        <end position="385"/>
    </location>
</feature>
<evidence type="ECO:0000256" key="1">
    <source>
        <dbReference type="SAM" id="Coils"/>
    </source>
</evidence>
<evidence type="ECO:0000256" key="2">
    <source>
        <dbReference type="SAM" id="MobiDB-lite"/>
    </source>
</evidence>
<dbReference type="Proteomes" id="UP001470230">
    <property type="component" value="Unassembled WGS sequence"/>
</dbReference>
<name>A0ABR2I6N8_9EUKA</name>
<protein>
    <recommendedName>
        <fullName evidence="5">Cilia- and flagella-associated protein 157</fullName>
    </recommendedName>
</protein>
<sequence length="457" mass="52826">MSSKKAGLNASKPVSFPQEVGNKCSTIEELRKEIANIEKENEEIQKQINEYEKSSLEDIQQYRATIDTQTSTINAIKHKIEDVYTEMKAKKKQLRDENEAKKEAISQEKAEVEKEIETLSAQLEVIHKFEQEKESIAAEIQNKEAAIEEKKKEFEESKMQTEKATKDLIERNLKANEEAVEKFKEDYYDELLSNTDQAILLHIQRRNNYENDMLSLQDMFRDYTEKIQSREEANGRLREAIDSLKRDELIKRSADQRQNITALKREVKNSKAQLNELIEKSKAVIEQSEKDREEEAKKMELSLKYQQDKLDHKLQQIAALRELTLTVLSFRSQLEAEFITVLGEKIYEVSREKNPDQRVESRATRKLSMSTSSSASSVNGSSRISRTGEMSSTRKPLPKLSNHVSINHILAQLTLEDRINVLQRFMSRVHGESEEEVRMDSPILNDDSEIPTKPTSV</sequence>
<organism evidence="3 4">
    <name type="scientific">Tritrichomonas musculus</name>
    <dbReference type="NCBI Taxonomy" id="1915356"/>
    <lineage>
        <taxon>Eukaryota</taxon>
        <taxon>Metamonada</taxon>
        <taxon>Parabasalia</taxon>
        <taxon>Tritrichomonadida</taxon>
        <taxon>Tritrichomonadidae</taxon>
        <taxon>Tritrichomonas</taxon>
    </lineage>
</organism>
<evidence type="ECO:0008006" key="5">
    <source>
        <dbReference type="Google" id="ProtNLM"/>
    </source>
</evidence>
<proteinExistence type="predicted"/>
<comment type="caution">
    <text evidence="3">The sequence shown here is derived from an EMBL/GenBank/DDBJ whole genome shotgun (WGS) entry which is preliminary data.</text>
</comment>
<keyword evidence="1" id="KW-0175">Coiled coil</keyword>
<feature type="compositionally biased region" description="Basic and acidic residues" evidence="2">
    <location>
        <begin position="430"/>
        <end position="439"/>
    </location>
</feature>
<accession>A0ABR2I6N8</accession>
<feature type="region of interest" description="Disordered" evidence="2">
    <location>
        <begin position="430"/>
        <end position="457"/>
    </location>
</feature>
<gene>
    <name evidence="3" type="ORF">M9Y10_013303</name>
</gene>
<feature type="compositionally biased region" description="Basic and acidic residues" evidence="2">
    <location>
        <begin position="350"/>
        <end position="363"/>
    </location>
</feature>
<dbReference type="EMBL" id="JAPFFF010000019">
    <property type="protein sequence ID" value="KAK8858202.1"/>
    <property type="molecule type" value="Genomic_DNA"/>
</dbReference>